<evidence type="ECO:0000313" key="12">
    <source>
        <dbReference type="Proteomes" id="UP000642284"/>
    </source>
</evidence>
<dbReference type="InterPro" id="IPR038418">
    <property type="entry name" value="6-PTP_synth/QueD_sf"/>
</dbReference>
<comment type="cofactor">
    <cofactor evidence="1">
        <name>Zn(2+)</name>
        <dbReference type="ChEBI" id="CHEBI:29105"/>
    </cofactor>
</comment>
<comment type="caution">
    <text evidence="11">The sequence shown here is derived from an EMBL/GenBank/DDBJ whole genome shotgun (WGS) entry which is preliminary data.</text>
</comment>
<evidence type="ECO:0000256" key="10">
    <source>
        <dbReference type="ARBA" id="ARBA00048807"/>
    </source>
</evidence>
<proteinExistence type="inferred from homology"/>
<protein>
    <recommendedName>
        <fullName evidence="5">6-carboxy-5,6,7,8-tetrahydropterin synthase</fullName>
        <ecNumber evidence="4">4.1.2.50</ecNumber>
    </recommendedName>
    <alternativeName>
        <fullName evidence="9">Queuosine biosynthesis protein QueD</fullName>
    </alternativeName>
</protein>
<dbReference type="RefSeq" id="WP_187818869.1">
    <property type="nucleotide sequence ID" value="NZ_JACTVJ010000026.1"/>
</dbReference>
<evidence type="ECO:0000256" key="6">
    <source>
        <dbReference type="ARBA" id="ARBA00022723"/>
    </source>
</evidence>
<dbReference type="PANTHER" id="PTHR12589:SF7">
    <property type="entry name" value="6-PYRUVOYL TETRAHYDROBIOPTERIN SYNTHASE"/>
    <property type="match status" value="1"/>
</dbReference>
<keyword evidence="8" id="KW-0456">Lyase</keyword>
<keyword evidence="12" id="KW-1185">Reference proteome</keyword>
<evidence type="ECO:0000256" key="1">
    <source>
        <dbReference type="ARBA" id="ARBA00001947"/>
    </source>
</evidence>
<dbReference type="Gene3D" id="3.30.479.10">
    <property type="entry name" value="6-pyruvoyl tetrahydropterin synthase/QueD"/>
    <property type="match status" value="1"/>
</dbReference>
<evidence type="ECO:0000256" key="8">
    <source>
        <dbReference type="ARBA" id="ARBA00023239"/>
    </source>
</evidence>
<gene>
    <name evidence="11" type="ORF">H9Y04_38530</name>
</gene>
<dbReference type="Proteomes" id="UP000642284">
    <property type="component" value="Unassembled WGS sequence"/>
</dbReference>
<dbReference type="EC" id="4.1.2.50" evidence="4"/>
<comment type="similarity">
    <text evidence="3">Belongs to the PTPS family. QueD subfamily.</text>
</comment>
<comment type="catalytic activity">
    <reaction evidence="10">
        <text>7,8-dihydroneopterin 3'-triphosphate + H2O = 6-carboxy-5,6,7,8-tetrahydropterin + triphosphate + acetaldehyde + 2 H(+)</text>
        <dbReference type="Rhea" id="RHEA:27966"/>
        <dbReference type="ChEBI" id="CHEBI:15343"/>
        <dbReference type="ChEBI" id="CHEBI:15377"/>
        <dbReference type="ChEBI" id="CHEBI:15378"/>
        <dbReference type="ChEBI" id="CHEBI:18036"/>
        <dbReference type="ChEBI" id="CHEBI:58462"/>
        <dbReference type="ChEBI" id="CHEBI:61032"/>
        <dbReference type="EC" id="4.1.2.50"/>
    </reaction>
</comment>
<keyword evidence="6" id="KW-0479">Metal-binding</keyword>
<keyword evidence="7" id="KW-0862">Zinc</keyword>
<organism evidence="11 12">
    <name type="scientific">Streptomyces polyasparticus</name>
    <dbReference type="NCBI Taxonomy" id="2767826"/>
    <lineage>
        <taxon>Bacteria</taxon>
        <taxon>Bacillati</taxon>
        <taxon>Actinomycetota</taxon>
        <taxon>Actinomycetes</taxon>
        <taxon>Kitasatosporales</taxon>
        <taxon>Streptomycetaceae</taxon>
        <taxon>Streptomyces</taxon>
    </lineage>
</organism>
<dbReference type="PANTHER" id="PTHR12589">
    <property type="entry name" value="PYRUVOYL TETRAHYDROBIOPTERIN SYNTHASE"/>
    <property type="match status" value="1"/>
</dbReference>
<evidence type="ECO:0000256" key="5">
    <source>
        <dbReference type="ARBA" id="ARBA00018141"/>
    </source>
</evidence>
<evidence type="ECO:0000256" key="4">
    <source>
        <dbReference type="ARBA" id="ARBA00012982"/>
    </source>
</evidence>
<dbReference type="Pfam" id="PF01242">
    <property type="entry name" value="PTPS"/>
    <property type="match status" value="1"/>
</dbReference>
<evidence type="ECO:0000256" key="2">
    <source>
        <dbReference type="ARBA" id="ARBA00005061"/>
    </source>
</evidence>
<sequence>MRYTVQKKIGPISAMHAINSLPEGHECRNLHGHNLYVDLTLGADKLTEPGFVIDFNDLAPVETYLRSWSRMESLGELFPDGRDATVEHLAEHVADWYATNIAPTAPSCQLLSVTVHETDTCSATYTTTAGLEATR</sequence>
<name>A0ABR7SV05_9ACTN</name>
<accession>A0ABR7SV05</accession>
<comment type="pathway">
    <text evidence="2">Purine metabolism; 7-cyano-7-deazaguanine biosynthesis.</text>
</comment>
<dbReference type="InterPro" id="IPR007115">
    <property type="entry name" value="6-PTP_synth/QueD"/>
</dbReference>
<evidence type="ECO:0000256" key="9">
    <source>
        <dbReference type="ARBA" id="ARBA00031449"/>
    </source>
</evidence>
<evidence type="ECO:0000256" key="3">
    <source>
        <dbReference type="ARBA" id="ARBA00008900"/>
    </source>
</evidence>
<evidence type="ECO:0000256" key="7">
    <source>
        <dbReference type="ARBA" id="ARBA00022833"/>
    </source>
</evidence>
<dbReference type="SUPFAM" id="SSF55620">
    <property type="entry name" value="Tetrahydrobiopterin biosynthesis enzymes-like"/>
    <property type="match status" value="1"/>
</dbReference>
<evidence type="ECO:0000313" key="11">
    <source>
        <dbReference type="EMBL" id="MBC9718437.1"/>
    </source>
</evidence>
<reference evidence="11 12" key="1">
    <citation type="submission" date="2020-08" db="EMBL/GenBank/DDBJ databases">
        <title>Genemic of Streptomyces polyaspartic.</title>
        <authorList>
            <person name="Liu W."/>
        </authorList>
    </citation>
    <scope>NUCLEOTIDE SEQUENCE [LARGE SCALE GENOMIC DNA]</scope>
    <source>
        <strain evidence="11 12">TRM66268-LWL</strain>
    </source>
</reference>
<dbReference type="EMBL" id="JACTVJ010000026">
    <property type="protein sequence ID" value="MBC9718437.1"/>
    <property type="molecule type" value="Genomic_DNA"/>
</dbReference>